<reference evidence="2 3" key="1">
    <citation type="submission" date="2017-07" db="EMBL/GenBank/DDBJ databases">
        <title>Shotgun whole genome sequences of three halophilic bacterial isolates.</title>
        <authorList>
            <person name="Pozzo T."/>
            <person name="Higdon S.M."/>
            <person name="Quillaguaman J."/>
        </authorList>
    </citation>
    <scope>NUCLEOTIDE SEQUENCE [LARGE SCALE GENOMIC DNA]</scope>
    <source>
        <strain evidence="2 3">LC1</strain>
    </source>
</reference>
<comment type="caution">
    <text evidence="2">The sequence shown here is derived from an EMBL/GenBank/DDBJ whole genome shotgun (WGS) entry which is preliminary data.</text>
</comment>
<dbReference type="Proteomes" id="UP000216538">
    <property type="component" value="Unassembled WGS sequence"/>
</dbReference>
<name>A0ABX4GCQ5_9GAMM</name>
<dbReference type="SUPFAM" id="SSF58104">
    <property type="entry name" value="Methyl-accepting chemotaxis protein (MCP) signaling domain"/>
    <property type="match status" value="1"/>
</dbReference>
<evidence type="ECO:0000256" key="1">
    <source>
        <dbReference type="SAM" id="Coils"/>
    </source>
</evidence>
<sequence>MISKLSYKSSYRQRVNKLKYLKIYFSEHVNQAITQMDEVTQQNAALVQQALSAASSLEEQAARFERVFPAFRLAEGESRTQHAPLISSKSQPSALMRPALKMIGKPYGPTILVA</sequence>
<feature type="coiled-coil region" evidence="1">
    <location>
        <begin position="29"/>
        <end position="67"/>
    </location>
</feature>
<gene>
    <name evidence="2" type="ORF">CE457_03125</name>
</gene>
<protein>
    <submittedName>
        <fullName evidence="2">Uncharacterized protein</fullName>
    </submittedName>
</protein>
<accession>A0ABX4GCQ5</accession>
<evidence type="ECO:0000313" key="3">
    <source>
        <dbReference type="Proteomes" id="UP000216538"/>
    </source>
</evidence>
<evidence type="ECO:0000313" key="2">
    <source>
        <dbReference type="EMBL" id="OZT75398.1"/>
    </source>
</evidence>
<proteinExistence type="predicted"/>
<keyword evidence="1" id="KW-0175">Coiled coil</keyword>
<dbReference type="EMBL" id="NPEY01000002">
    <property type="protein sequence ID" value="OZT75398.1"/>
    <property type="molecule type" value="Genomic_DNA"/>
</dbReference>
<organism evidence="2 3">
    <name type="scientific">Vreelandella boliviensis LC1</name>
    <dbReference type="NCBI Taxonomy" id="1072583"/>
    <lineage>
        <taxon>Bacteria</taxon>
        <taxon>Pseudomonadati</taxon>
        <taxon>Pseudomonadota</taxon>
        <taxon>Gammaproteobacteria</taxon>
        <taxon>Oceanospirillales</taxon>
        <taxon>Halomonadaceae</taxon>
        <taxon>Vreelandella</taxon>
    </lineage>
</organism>
<keyword evidence="3" id="KW-1185">Reference proteome</keyword>